<evidence type="ECO:0000313" key="1">
    <source>
        <dbReference type="EMBL" id="EZQ11005.1"/>
    </source>
</evidence>
<reference evidence="1 2" key="1">
    <citation type="submission" date="2014-03" db="EMBL/GenBank/DDBJ databases">
        <title>Draft genome sequence of the novel thermoacidophilic archaea Acidianus copahuensis ALE1 strain, isolated from Copahue volcanic area in Neuquen Argentina.</title>
        <authorList>
            <person name="Urbieta M.S."/>
            <person name="Rascovan N."/>
            <person name="Castro C."/>
            <person name="Revale S."/>
            <person name="Giaveno M.A."/>
            <person name="Vazquez M.P."/>
            <person name="Donati E.R."/>
        </authorList>
    </citation>
    <scope>NUCLEOTIDE SEQUENCE [LARGE SCALE GENOMIC DNA]</scope>
    <source>
        <strain evidence="1 2">ALE1</strain>
    </source>
</reference>
<protein>
    <submittedName>
        <fullName evidence="1">Uncharacterized protein</fullName>
    </submittedName>
</protein>
<name>A0A031LTB9_9CREN</name>
<dbReference type="EMBL" id="JFZT01000017">
    <property type="protein sequence ID" value="EZQ11005.1"/>
    <property type="molecule type" value="Genomic_DNA"/>
</dbReference>
<dbReference type="AlphaFoldDB" id="A0A031LTB9"/>
<dbReference type="STRING" id="1160895.CM19_01995"/>
<organism evidence="1 2">
    <name type="scientific">Candidatus Acidianus copahuensis</name>
    <dbReference type="NCBI Taxonomy" id="1160895"/>
    <lineage>
        <taxon>Archaea</taxon>
        <taxon>Thermoproteota</taxon>
        <taxon>Thermoprotei</taxon>
        <taxon>Sulfolobales</taxon>
        <taxon>Sulfolobaceae</taxon>
        <taxon>Acidianus</taxon>
    </lineage>
</organism>
<dbReference type="Proteomes" id="UP000024332">
    <property type="component" value="Unassembled WGS sequence"/>
</dbReference>
<comment type="caution">
    <text evidence="1">The sequence shown here is derived from an EMBL/GenBank/DDBJ whole genome shotgun (WGS) entry which is preliminary data.</text>
</comment>
<keyword evidence="2" id="KW-1185">Reference proteome</keyword>
<proteinExistence type="predicted"/>
<gene>
    <name evidence="1" type="ORF">CM19_01995</name>
</gene>
<sequence>MDYIGLAEKSGIEKQVAVYVYRRLNGGYFMGIYFAKPPVLYTLRDWPFLYLKRFKLYPKLSESEYNEAFQLLLTLDVISILGSSAHLLGKPLPVDVVKTELESIYSKVREFSISNSIYPYPTMGDFKLDVDYSPFIYDIIQKREESKNADEIEVIEDIAYNSNLVAELKSKNPWISAVNRDKILKALVLADKMEDFLNYNRDVINFIASEKTLYFDKVAIESGIEKAVKAISKDGEDTLLDNSDFKEEVSKILSKIRDYSNYL</sequence>
<evidence type="ECO:0000313" key="2">
    <source>
        <dbReference type="Proteomes" id="UP000024332"/>
    </source>
</evidence>
<accession>A0A031LTB9</accession>
<dbReference type="OrthoDB" id="35796at2157"/>
<dbReference type="RefSeq" id="WP_048098731.1">
    <property type="nucleotide sequence ID" value="NZ_JFZT01000017.1"/>
</dbReference>